<gene>
    <name evidence="1" type="ORF">DXA38_14455</name>
</gene>
<dbReference type="Proteomes" id="UP000260025">
    <property type="component" value="Unassembled WGS sequence"/>
</dbReference>
<evidence type="ECO:0000313" key="1">
    <source>
        <dbReference type="EMBL" id="RGC14175.1"/>
    </source>
</evidence>
<accession>A0A3E2VTB7</accession>
<organism evidence="1 2">
    <name type="scientific">Clostridium innocuum</name>
    <dbReference type="NCBI Taxonomy" id="1522"/>
    <lineage>
        <taxon>Bacteria</taxon>
        <taxon>Bacillati</taxon>
        <taxon>Bacillota</taxon>
        <taxon>Clostridia</taxon>
        <taxon>Eubacteriales</taxon>
        <taxon>Clostridiaceae</taxon>
        <taxon>Clostridium</taxon>
    </lineage>
</organism>
<proteinExistence type="predicted"/>
<name>A0A3E2VTB7_CLOIN</name>
<comment type="caution">
    <text evidence="1">The sequence shown here is derived from an EMBL/GenBank/DDBJ whole genome shotgun (WGS) entry which is preliminary data.</text>
</comment>
<dbReference type="OrthoDB" id="2625859at2"/>
<dbReference type="EMBL" id="QVEV01000023">
    <property type="protein sequence ID" value="RGC14175.1"/>
    <property type="molecule type" value="Genomic_DNA"/>
</dbReference>
<protein>
    <recommendedName>
        <fullName evidence="3">Replicative helicase inhibitor G39P N-terminal domain-containing protein</fullName>
    </recommendedName>
</protein>
<reference evidence="1 2" key="1">
    <citation type="submission" date="2018-08" db="EMBL/GenBank/DDBJ databases">
        <title>A genome reference for cultivated species of the human gut microbiota.</title>
        <authorList>
            <person name="Zou Y."/>
            <person name="Xue W."/>
            <person name="Luo G."/>
        </authorList>
    </citation>
    <scope>NUCLEOTIDE SEQUENCE [LARGE SCALE GENOMIC DNA]</scope>
    <source>
        <strain evidence="1 2">OF01-2LB</strain>
    </source>
</reference>
<evidence type="ECO:0000313" key="2">
    <source>
        <dbReference type="Proteomes" id="UP000260025"/>
    </source>
</evidence>
<dbReference type="Gene3D" id="1.10.8.200">
    <property type="entry name" value="Replisome organizer (g39p helicase loader/inhibitor protein)"/>
    <property type="match status" value="1"/>
</dbReference>
<dbReference type="AlphaFoldDB" id="A0A3E2VTB7"/>
<dbReference type="RefSeq" id="WP_117443773.1">
    <property type="nucleotide sequence ID" value="NZ_JAJFEN010000022.1"/>
</dbReference>
<sequence>MTNKETEQVLNKIIGVYSNFLMGRNIRTVFDAWNETMKEQDYNKVTKKLNAWIAENEKPPLPCNLITVDWRKCYEHQFND</sequence>
<evidence type="ECO:0008006" key="3">
    <source>
        <dbReference type="Google" id="ProtNLM"/>
    </source>
</evidence>